<dbReference type="PROSITE" id="PS50158">
    <property type="entry name" value="ZF_CCHC"/>
    <property type="match status" value="1"/>
</dbReference>
<feature type="compositionally biased region" description="Basic and acidic residues" evidence="5">
    <location>
        <begin position="435"/>
        <end position="457"/>
    </location>
</feature>
<reference evidence="7 8" key="1">
    <citation type="submission" date="2023-10" db="EMBL/GenBank/DDBJ databases">
        <title>Draft genome sequence of Xylaria bambusicola isolate GMP-LS, the root and basal stem rot pathogen of sugarcane in Indonesia.</title>
        <authorList>
            <person name="Selvaraj P."/>
            <person name="Muralishankar V."/>
            <person name="Muruganantham S."/>
            <person name="Sp S."/>
            <person name="Haryani S."/>
            <person name="Lau K.J.X."/>
            <person name="Naqvi N.I."/>
        </authorList>
    </citation>
    <scope>NUCLEOTIDE SEQUENCE [LARGE SCALE GENOMIC DNA]</scope>
    <source>
        <strain evidence="7">GMP-LS</strain>
    </source>
</reference>
<keyword evidence="1" id="KW-0479">Metal-binding</keyword>
<dbReference type="InterPro" id="IPR025829">
    <property type="entry name" value="Zn_knuckle_CX2CX3GHX4C"/>
</dbReference>
<keyword evidence="8" id="KW-1185">Reference proteome</keyword>
<dbReference type="Pfam" id="PF13696">
    <property type="entry name" value="zf-CCHC_2"/>
    <property type="match status" value="1"/>
</dbReference>
<dbReference type="AlphaFoldDB" id="A0AAN7Z845"/>
<feature type="region of interest" description="Disordered" evidence="5">
    <location>
        <begin position="129"/>
        <end position="173"/>
    </location>
</feature>
<dbReference type="Gene3D" id="4.10.60.10">
    <property type="entry name" value="Zinc finger, CCHC-type"/>
    <property type="match status" value="1"/>
</dbReference>
<protein>
    <recommendedName>
        <fullName evidence="6">CCHC-type domain-containing protein</fullName>
    </recommendedName>
</protein>
<evidence type="ECO:0000259" key="6">
    <source>
        <dbReference type="PROSITE" id="PS50158"/>
    </source>
</evidence>
<dbReference type="Proteomes" id="UP001305414">
    <property type="component" value="Unassembled WGS sequence"/>
</dbReference>
<evidence type="ECO:0000256" key="2">
    <source>
        <dbReference type="ARBA" id="ARBA00022771"/>
    </source>
</evidence>
<dbReference type="GO" id="GO:0003676">
    <property type="term" value="F:nucleic acid binding"/>
    <property type="evidence" value="ECO:0007669"/>
    <property type="project" value="InterPro"/>
</dbReference>
<evidence type="ECO:0000256" key="5">
    <source>
        <dbReference type="SAM" id="MobiDB-lite"/>
    </source>
</evidence>
<feature type="compositionally biased region" description="Basic and acidic residues" evidence="5">
    <location>
        <begin position="156"/>
        <end position="166"/>
    </location>
</feature>
<comment type="caution">
    <text evidence="7">The sequence shown here is derived from an EMBL/GenBank/DDBJ whole genome shotgun (WGS) entry which is preliminary data.</text>
</comment>
<feature type="compositionally biased region" description="Basic residues" evidence="5">
    <location>
        <begin position="144"/>
        <end position="155"/>
    </location>
</feature>
<accession>A0AAN7Z845</accession>
<name>A0AAN7Z845_9PEZI</name>
<gene>
    <name evidence="7" type="ORF">RRF57_004026</name>
</gene>
<dbReference type="GO" id="GO:0008270">
    <property type="term" value="F:zinc ion binding"/>
    <property type="evidence" value="ECO:0007669"/>
    <property type="project" value="UniProtKB-KW"/>
</dbReference>
<dbReference type="SMART" id="SM00343">
    <property type="entry name" value="ZnF_C2HC"/>
    <property type="match status" value="2"/>
</dbReference>
<keyword evidence="2 4" id="KW-0863">Zinc-finger</keyword>
<dbReference type="InterPro" id="IPR001878">
    <property type="entry name" value="Znf_CCHC"/>
</dbReference>
<keyword evidence="3" id="KW-0862">Zinc</keyword>
<feature type="domain" description="CCHC-type" evidence="6">
    <location>
        <begin position="271"/>
        <end position="285"/>
    </location>
</feature>
<proteinExistence type="predicted"/>
<organism evidence="7 8">
    <name type="scientific">Xylaria bambusicola</name>
    <dbReference type="NCBI Taxonomy" id="326684"/>
    <lineage>
        <taxon>Eukaryota</taxon>
        <taxon>Fungi</taxon>
        <taxon>Dikarya</taxon>
        <taxon>Ascomycota</taxon>
        <taxon>Pezizomycotina</taxon>
        <taxon>Sordariomycetes</taxon>
        <taxon>Xylariomycetidae</taxon>
        <taxon>Xylariales</taxon>
        <taxon>Xylariaceae</taxon>
        <taxon>Xylaria</taxon>
    </lineage>
</organism>
<feature type="region of interest" description="Disordered" evidence="5">
    <location>
        <begin position="319"/>
        <end position="457"/>
    </location>
</feature>
<evidence type="ECO:0000313" key="8">
    <source>
        <dbReference type="Proteomes" id="UP001305414"/>
    </source>
</evidence>
<evidence type="ECO:0000256" key="3">
    <source>
        <dbReference type="ARBA" id="ARBA00022833"/>
    </source>
</evidence>
<dbReference type="EMBL" id="JAWHQM010000008">
    <property type="protein sequence ID" value="KAK5628311.1"/>
    <property type="molecule type" value="Genomic_DNA"/>
</dbReference>
<evidence type="ECO:0000313" key="7">
    <source>
        <dbReference type="EMBL" id="KAK5628311.1"/>
    </source>
</evidence>
<feature type="compositionally biased region" description="Basic and acidic residues" evidence="5">
    <location>
        <begin position="129"/>
        <end position="139"/>
    </location>
</feature>
<evidence type="ECO:0000256" key="1">
    <source>
        <dbReference type="ARBA" id="ARBA00022723"/>
    </source>
</evidence>
<evidence type="ECO:0000256" key="4">
    <source>
        <dbReference type="PROSITE-ProRule" id="PRU00047"/>
    </source>
</evidence>
<sequence length="654" mass="75257">MEINGSLKVLDPTVLQNMSVYDLEIKIHNSIHANVPRSEIFDALMTWLNEQIKQDIITQNEEIIHHFVRVLHMRNYAKFDAFPLQQVDEVFMGWLEQDAVDDPAYTRRYLITRQDVHRFFVHERQYAWDPDSKPREDHPPVLPSRRKRKKKKTRAKKDDNLQHDLDGNMSENAPQSYTPIIGIEIAKCFEANQPEEGVKHTGVVFVQKPSDTYPQCADTDTLTDTRETIQMDCFPIADFSRKPTTTATPARDKIVGSESPEPFARMNNYICDRCNKPGHLIQHCPTNLDPHYDQEPFPEYRCKHCGQHGNHIAALCPKNPSESSLAKQRERAAMATKGPQTPNKNGGRRYQCGEASTRCHPGRYRSRSPRNCYRVNYRSRSPGRYRPPRTQTNCKSPRSRDEDRRTGSQFMGDSDVSPYTARARLTRKFPVSPENMERGESPSRSKDNSFRAERRCDTPSPSYCIRSPFLERAQKWRIDLDQMTRRSYEGRLAYDDEIDVHAEARSSPSYSTITNSSQCTISIDENEKQEAPLPLSKVASDEINKIREEAEDFLSALAADIMSKAWKEQGTPQSAVVNTHGANMRANYNPHWITKNDDKHKIEIRSESESSVTCPPFSPEIVSLFKARENPIVNFRVNRKTASEMMKESKELSR</sequence>